<organism evidence="1">
    <name type="scientific">Tanacetum cinerariifolium</name>
    <name type="common">Dalmatian daisy</name>
    <name type="synonym">Chrysanthemum cinerariifolium</name>
    <dbReference type="NCBI Taxonomy" id="118510"/>
    <lineage>
        <taxon>Eukaryota</taxon>
        <taxon>Viridiplantae</taxon>
        <taxon>Streptophyta</taxon>
        <taxon>Embryophyta</taxon>
        <taxon>Tracheophyta</taxon>
        <taxon>Spermatophyta</taxon>
        <taxon>Magnoliopsida</taxon>
        <taxon>eudicotyledons</taxon>
        <taxon>Gunneridae</taxon>
        <taxon>Pentapetalae</taxon>
        <taxon>asterids</taxon>
        <taxon>campanulids</taxon>
        <taxon>Asterales</taxon>
        <taxon>Asteraceae</taxon>
        <taxon>Asteroideae</taxon>
        <taxon>Anthemideae</taxon>
        <taxon>Anthemidinae</taxon>
        <taxon>Tanacetum</taxon>
    </lineage>
</organism>
<sequence>MGDDVDICALTIEQYLALIQDNNRPGIVKPKIAIFPITLKRRALRWKKGLPAGMINTWDLLEKEYPQHDLNCQQKVHIFYTRLDISTRRMLDSRGFITLMTPTQAFISIQAMADHSHNWYDKTTTKEKINDSPDNINAIQESFKEAHPTKECPLKKEDKAVEQRPVYDEEKIIGEEELDFDIPLHDGVIQPLTPQTVHITPPDDDYVASARSPTLDKQLNELGNEYSNITRVVKKADGNHVKDITEPSDIIKTSDFETFVRKLLHHVPAARRQISRPSRPVIM</sequence>
<proteinExistence type="predicted"/>
<dbReference type="AlphaFoldDB" id="A0A6L2MXV7"/>
<gene>
    <name evidence="1" type="ORF">Tci_049193</name>
</gene>
<protein>
    <recommendedName>
        <fullName evidence="2">Retrotransposon gag domain-containing protein</fullName>
    </recommendedName>
</protein>
<reference evidence="1" key="1">
    <citation type="journal article" date="2019" name="Sci. Rep.">
        <title>Draft genome of Tanacetum cinerariifolium, the natural source of mosquito coil.</title>
        <authorList>
            <person name="Yamashiro T."/>
            <person name="Shiraishi A."/>
            <person name="Satake H."/>
            <person name="Nakayama K."/>
        </authorList>
    </citation>
    <scope>NUCLEOTIDE SEQUENCE</scope>
</reference>
<dbReference type="EMBL" id="BKCJ010007428">
    <property type="protein sequence ID" value="GEU77215.1"/>
    <property type="molecule type" value="Genomic_DNA"/>
</dbReference>
<name>A0A6L2MXV7_TANCI</name>
<comment type="caution">
    <text evidence="1">The sequence shown here is derived from an EMBL/GenBank/DDBJ whole genome shotgun (WGS) entry which is preliminary data.</text>
</comment>
<evidence type="ECO:0008006" key="2">
    <source>
        <dbReference type="Google" id="ProtNLM"/>
    </source>
</evidence>
<evidence type="ECO:0000313" key="1">
    <source>
        <dbReference type="EMBL" id="GEU77215.1"/>
    </source>
</evidence>
<accession>A0A6L2MXV7</accession>